<keyword evidence="1" id="KW-0732">Signal</keyword>
<evidence type="ECO:0000256" key="1">
    <source>
        <dbReference type="SAM" id="SignalP"/>
    </source>
</evidence>
<evidence type="ECO:0000313" key="2">
    <source>
        <dbReference type="EMBL" id="KAK6763896.1"/>
    </source>
</evidence>
<comment type="caution">
    <text evidence="2">The sequence shown here is derived from an EMBL/GenBank/DDBJ whole genome shotgun (WGS) entry which is preliminary data.</text>
</comment>
<sequence length="86" mass="9956">MAQKFTQTRTFITCLCCFVLSSFVVAHQNQSFSRQSFGGIVPWILSLYQSSQSWKSPSIPQKRSIMRLGKRATIHYHKRAMMRLGK</sequence>
<gene>
    <name evidence="2" type="primary">Necator_chrX.g24454</name>
    <name evidence="2" type="ORF">RB195_024289</name>
</gene>
<protein>
    <recommendedName>
        <fullName evidence="4">Secreted protein</fullName>
    </recommendedName>
</protein>
<evidence type="ECO:0000313" key="3">
    <source>
        <dbReference type="Proteomes" id="UP001303046"/>
    </source>
</evidence>
<feature type="chain" id="PRO_5047403380" description="Secreted protein" evidence="1">
    <location>
        <begin position="27"/>
        <end position="86"/>
    </location>
</feature>
<dbReference type="Proteomes" id="UP001303046">
    <property type="component" value="Unassembled WGS sequence"/>
</dbReference>
<feature type="signal peptide" evidence="1">
    <location>
        <begin position="1"/>
        <end position="26"/>
    </location>
</feature>
<keyword evidence="3" id="KW-1185">Reference proteome</keyword>
<dbReference type="EMBL" id="JAVFWL010000006">
    <property type="protein sequence ID" value="KAK6763896.1"/>
    <property type="molecule type" value="Genomic_DNA"/>
</dbReference>
<evidence type="ECO:0008006" key="4">
    <source>
        <dbReference type="Google" id="ProtNLM"/>
    </source>
</evidence>
<organism evidence="2 3">
    <name type="scientific">Necator americanus</name>
    <name type="common">Human hookworm</name>
    <dbReference type="NCBI Taxonomy" id="51031"/>
    <lineage>
        <taxon>Eukaryota</taxon>
        <taxon>Metazoa</taxon>
        <taxon>Ecdysozoa</taxon>
        <taxon>Nematoda</taxon>
        <taxon>Chromadorea</taxon>
        <taxon>Rhabditida</taxon>
        <taxon>Rhabditina</taxon>
        <taxon>Rhabditomorpha</taxon>
        <taxon>Strongyloidea</taxon>
        <taxon>Ancylostomatidae</taxon>
        <taxon>Bunostominae</taxon>
        <taxon>Necator</taxon>
    </lineage>
</organism>
<reference evidence="2 3" key="1">
    <citation type="submission" date="2023-08" db="EMBL/GenBank/DDBJ databases">
        <title>A Necator americanus chromosomal reference genome.</title>
        <authorList>
            <person name="Ilik V."/>
            <person name="Petrzelkova K.J."/>
            <person name="Pardy F."/>
            <person name="Fuh T."/>
            <person name="Niatou-Singa F.S."/>
            <person name="Gouil Q."/>
            <person name="Baker L."/>
            <person name="Ritchie M.E."/>
            <person name="Jex A.R."/>
            <person name="Gazzola D."/>
            <person name="Li H."/>
            <person name="Toshio Fujiwara R."/>
            <person name="Zhan B."/>
            <person name="Aroian R.V."/>
            <person name="Pafco B."/>
            <person name="Schwarz E.M."/>
        </authorList>
    </citation>
    <scope>NUCLEOTIDE SEQUENCE [LARGE SCALE GENOMIC DNA]</scope>
    <source>
        <strain evidence="2 3">Aroian</strain>
        <tissue evidence="2">Whole animal</tissue>
    </source>
</reference>
<proteinExistence type="predicted"/>
<accession>A0ABR1EMJ0</accession>
<name>A0ABR1EMJ0_NECAM</name>